<keyword evidence="1" id="KW-0812">Transmembrane</keyword>
<accession>A0A2W5USR0</accession>
<keyword evidence="1" id="KW-1133">Transmembrane helix</keyword>
<gene>
    <name evidence="3" type="ORF">DI536_15125</name>
</gene>
<dbReference type="EMBL" id="QFQP01000012">
    <property type="protein sequence ID" value="PZR12238.1"/>
    <property type="molecule type" value="Genomic_DNA"/>
</dbReference>
<evidence type="ECO:0000313" key="4">
    <source>
        <dbReference type="Proteomes" id="UP000249061"/>
    </source>
</evidence>
<sequence length="143" mass="14429">MRPVALLLAVAVALSASPAVAEENAPHQRGFLTGLGLGFLLLGGVGTGLGISGSINAGQADAALEPLVDDAGNTKQQEDTPLTTVLGTQRASGTVLAIVGFTLAAASFITSIVLFVIDRPRPPVTVAFMPTQQGGTFALTANF</sequence>
<evidence type="ECO:0000313" key="3">
    <source>
        <dbReference type="EMBL" id="PZR12238.1"/>
    </source>
</evidence>
<feature type="transmembrane region" description="Helical" evidence="1">
    <location>
        <begin position="95"/>
        <end position="117"/>
    </location>
</feature>
<keyword evidence="2" id="KW-0732">Signal</keyword>
<organism evidence="3 4">
    <name type="scientific">Archangium gephyra</name>
    <dbReference type="NCBI Taxonomy" id="48"/>
    <lineage>
        <taxon>Bacteria</taxon>
        <taxon>Pseudomonadati</taxon>
        <taxon>Myxococcota</taxon>
        <taxon>Myxococcia</taxon>
        <taxon>Myxococcales</taxon>
        <taxon>Cystobacterineae</taxon>
        <taxon>Archangiaceae</taxon>
        <taxon>Archangium</taxon>
    </lineage>
</organism>
<feature type="signal peptide" evidence="2">
    <location>
        <begin position="1"/>
        <end position="21"/>
    </location>
</feature>
<evidence type="ECO:0000256" key="1">
    <source>
        <dbReference type="SAM" id="Phobius"/>
    </source>
</evidence>
<dbReference type="Proteomes" id="UP000249061">
    <property type="component" value="Unassembled WGS sequence"/>
</dbReference>
<feature type="chain" id="PRO_5015900196" evidence="2">
    <location>
        <begin position="22"/>
        <end position="143"/>
    </location>
</feature>
<evidence type="ECO:0000256" key="2">
    <source>
        <dbReference type="SAM" id="SignalP"/>
    </source>
</evidence>
<reference evidence="3 4" key="1">
    <citation type="submission" date="2017-08" db="EMBL/GenBank/DDBJ databases">
        <title>Infants hospitalized years apart are colonized by the same room-sourced microbial strains.</title>
        <authorList>
            <person name="Brooks B."/>
            <person name="Olm M.R."/>
            <person name="Firek B.A."/>
            <person name="Baker R."/>
            <person name="Thomas B.C."/>
            <person name="Morowitz M.J."/>
            <person name="Banfield J.F."/>
        </authorList>
    </citation>
    <scope>NUCLEOTIDE SEQUENCE [LARGE SCALE GENOMIC DNA]</scope>
    <source>
        <strain evidence="3">S2_003_000_R2_14</strain>
    </source>
</reference>
<name>A0A2W5USR0_9BACT</name>
<proteinExistence type="predicted"/>
<keyword evidence="1" id="KW-0472">Membrane</keyword>
<feature type="transmembrane region" description="Helical" evidence="1">
    <location>
        <begin position="31"/>
        <end position="51"/>
    </location>
</feature>
<protein>
    <submittedName>
        <fullName evidence="3">Uncharacterized protein</fullName>
    </submittedName>
</protein>
<comment type="caution">
    <text evidence="3">The sequence shown here is derived from an EMBL/GenBank/DDBJ whole genome shotgun (WGS) entry which is preliminary data.</text>
</comment>
<dbReference type="AlphaFoldDB" id="A0A2W5USR0"/>